<dbReference type="FunFam" id="3.50.50.80:FF:000004">
    <property type="entry name" value="Ubiquitin-activating enzyme E1-like"/>
    <property type="match status" value="1"/>
</dbReference>
<reference evidence="17" key="1">
    <citation type="journal article" date="2023" name="Mol. Phylogenet. Evol.">
        <title>Genome-scale phylogeny and comparative genomics of the fungal order Sordariales.</title>
        <authorList>
            <person name="Hensen N."/>
            <person name="Bonometti L."/>
            <person name="Westerberg I."/>
            <person name="Brannstrom I.O."/>
            <person name="Guillou S."/>
            <person name="Cros-Aarteil S."/>
            <person name="Calhoun S."/>
            <person name="Haridas S."/>
            <person name="Kuo A."/>
            <person name="Mondo S."/>
            <person name="Pangilinan J."/>
            <person name="Riley R."/>
            <person name="LaButti K."/>
            <person name="Andreopoulos B."/>
            <person name="Lipzen A."/>
            <person name="Chen C."/>
            <person name="Yan M."/>
            <person name="Daum C."/>
            <person name="Ng V."/>
            <person name="Clum A."/>
            <person name="Steindorff A."/>
            <person name="Ohm R.A."/>
            <person name="Martin F."/>
            <person name="Silar P."/>
            <person name="Natvig D.O."/>
            <person name="Lalanne C."/>
            <person name="Gautier V."/>
            <person name="Ament-Velasquez S.L."/>
            <person name="Kruys A."/>
            <person name="Hutchinson M.I."/>
            <person name="Powell A.J."/>
            <person name="Barry K."/>
            <person name="Miller A.N."/>
            <person name="Grigoriev I.V."/>
            <person name="Debuchy R."/>
            <person name="Gladieux P."/>
            <person name="Hiltunen Thoren M."/>
            <person name="Johannesson H."/>
        </authorList>
    </citation>
    <scope>NUCLEOTIDE SEQUENCE</scope>
    <source>
        <strain evidence="17">CBS 508.74</strain>
    </source>
</reference>
<feature type="binding site" evidence="11">
    <location>
        <begin position="16"/>
        <end position="21"/>
    </location>
    <ligand>
        <name>ATP</name>
        <dbReference type="ChEBI" id="CHEBI:30616"/>
    </ligand>
</feature>
<keyword evidence="7 9" id="KW-0067">ATP-binding</keyword>
<evidence type="ECO:0000256" key="1">
    <source>
        <dbReference type="ARBA" id="ARBA00004718"/>
    </source>
</evidence>
<dbReference type="EMBL" id="MU853334">
    <property type="protein sequence ID" value="KAK4115818.1"/>
    <property type="molecule type" value="Genomic_DNA"/>
</dbReference>
<dbReference type="Pfam" id="PF00899">
    <property type="entry name" value="ThiF"/>
    <property type="match status" value="1"/>
</dbReference>
<keyword evidence="5 9" id="KW-0833">Ubl conjugation pathway</keyword>
<evidence type="ECO:0000259" key="15">
    <source>
        <dbReference type="Pfam" id="PF00899"/>
    </source>
</evidence>
<evidence type="ECO:0000259" key="16">
    <source>
        <dbReference type="Pfam" id="PF14732"/>
    </source>
</evidence>
<accession>A0AAN6TJV3</accession>
<feature type="binding site" evidence="11">
    <location>
        <begin position="48"/>
        <end position="51"/>
    </location>
    <ligand>
        <name>ATP</name>
        <dbReference type="ChEBI" id="CHEBI:30616"/>
    </ligand>
</feature>
<dbReference type="InterPro" id="IPR030661">
    <property type="entry name" value="Uba2"/>
</dbReference>
<feature type="active site" description="Glycyl thioester intermediate" evidence="10 13">
    <location>
        <position position="165"/>
    </location>
</feature>
<evidence type="ECO:0000256" key="13">
    <source>
        <dbReference type="PROSITE-ProRule" id="PRU10132"/>
    </source>
</evidence>
<dbReference type="InterPro" id="IPR035985">
    <property type="entry name" value="Ubiquitin-activating_enz"/>
</dbReference>
<evidence type="ECO:0000256" key="5">
    <source>
        <dbReference type="ARBA" id="ARBA00022786"/>
    </source>
</evidence>
<dbReference type="Gene3D" id="1.10.10.520">
    <property type="entry name" value="Ubiquitin activating enzymes (Uba3). Chain: B, domain 2"/>
    <property type="match status" value="1"/>
</dbReference>
<dbReference type="PANTHER" id="PTHR10953:SF5">
    <property type="entry name" value="SUMO-ACTIVATING ENZYME SUBUNIT 2"/>
    <property type="match status" value="1"/>
</dbReference>
<dbReference type="InterPro" id="IPR000594">
    <property type="entry name" value="ThiF_NAD_FAD-bd"/>
</dbReference>
<keyword evidence="18" id="KW-1185">Reference proteome</keyword>
<name>A0AAN6TJV3_9PEZI</name>
<feature type="binding site" evidence="12">
    <location>
        <position position="150"/>
    </location>
    <ligand>
        <name>Zn(2+)</name>
        <dbReference type="ChEBI" id="CHEBI:29105"/>
    </ligand>
</feature>
<evidence type="ECO:0000256" key="10">
    <source>
        <dbReference type="PIRSR" id="PIRSR039133-1"/>
    </source>
</evidence>
<keyword evidence="4 9" id="KW-0547">Nucleotide-binding</keyword>
<keyword evidence="3 9" id="KW-0479">Metal-binding</keyword>
<feature type="binding site" evidence="11">
    <location>
        <position position="64"/>
    </location>
    <ligand>
        <name>ATP</name>
        <dbReference type="ChEBI" id="CHEBI:30616"/>
    </ligand>
</feature>
<feature type="region of interest" description="Disordered" evidence="14">
    <location>
        <begin position="533"/>
        <end position="599"/>
    </location>
</feature>
<dbReference type="PROSITE" id="PS00865">
    <property type="entry name" value="UBIQUITIN_ACTIVAT_2"/>
    <property type="match status" value="1"/>
</dbReference>
<evidence type="ECO:0000256" key="11">
    <source>
        <dbReference type="PIRSR" id="PIRSR039133-2"/>
    </source>
</evidence>
<comment type="subunit">
    <text evidence="9">Heterodimer.</text>
</comment>
<dbReference type="PROSITE" id="PS51257">
    <property type="entry name" value="PROKAR_LIPOPROTEIN"/>
    <property type="match status" value="1"/>
</dbReference>
<evidence type="ECO:0000256" key="2">
    <source>
        <dbReference type="ARBA" id="ARBA00005673"/>
    </source>
</evidence>
<dbReference type="InterPro" id="IPR045886">
    <property type="entry name" value="ThiF/MoeB/HesA"/>
</dbReference>
<evidence type="ECO:0000256" key="7">
    <source>
        <dbReference type="ARBA" id="ARBA00022840"/>
    </source>
</evidence>
<evidence type="ECO:0000256" key="3">
    <source>
        <dbReference type="ARBA" id="ARBA00022723"/>
    </source>
</evidence>
<dbReference type="GO" id="GO:0031510">
    <property type="term" value="C:SUMO activating enzyme complex"/>
    <property type="evidence" value="ECO:0007669"/>
    <property type="project" value="UniProtKB-UniRule"/>
</dbReference>
<dbReference type="InterPro" id="IPR042449">
    <property type="entry name" value="Ub-E1_IAD_1"/>
</dbReference>
<sequence>MFPLIKAKQSRVLMVGAGGIGCELLKNLVLTGFEEVHIVDLDTIDLSNLNRQFLFRHEHIKKSKALVAKEAAQRFNPAVKLVAHHANIKDPQFSIEWFSGFKIVFNALDNLDARRHVNKMCLAADVPLIESGTTGFNGQVQVIKKGVTACYDCAPKETPKTFPVCTIRSTPSQPIHCIVWGKSYLLNEIFGMSEDESAFDHSTDADNAKEIEELKRESEALRKIRQSVGTPEFHEMLFNKVFNTDIVRLRSMEDMWKTRKPPEPLEYRTLLQKAAKPLAAKEAVLQDGQKVWSLEENLVVFNDSLDRLSKRVLDMKAAQNGSGEEAIITFDKDDEDTLDFVAASANIRSTIFGIDRKSKFDIKQMAGNIIPAIATTNAIVAGLCVLESFKVLRGEYDQAREVFLTPFSTARLLASDKSREPNPDCPVCGVFQTRVYVDLSRATLNDLVEDFLKLQLGYGEKEISVSNEVGILYDPDETDNLSKKLSDLGIKPDSFLTITDEDDEDPYVNVVIAIQEAKEPLADKPIKGALSEGVKIPIKPKKTPAPETNGQSSRAPKHGIDSEAAKPADATPAKRPHPESIDDSLSAKKARIAAAPKADDEVILVESEAGGAIVIDDD</sequence>
<gene>
    <name evidence="17" type="ORF">N656DRAFT_702669</name>
</gene>
<protein>
    <recommendedName>
        <fullName evidence="8 9">Ubiquitin-activating enzyme E1-like</fullName>
    </recommendedName>
</protein>
<feature type="domain" description="THIF-type NAD/FAD binding fold" evidence="15">
    <location>
        <begin position="6"/>
        <end position="427"/>
    </location>
</feature>
<evidence type="ECO:0000313" key="18">
    <source>
        <dbReference type="Proteomes" id="UP001302812"/>
    </source>
</evidence>
<dbReference type="GO" id="GO:0016925">
    <property type="term" value="P:protein sumoylation"/>
    <property type="evidence" value="ECO:0007669"/>
    <property type="project" value="UniProtKB-UniRule"/>
</dbReference>
<keyword evidence="6 9" id="KW-0862">Zinc</keyword>
<evidence type="ECO:0000256" key="12">
    <source>
        <dbReference type="PIRSR" id="PIRSR039133-3"/>
    </source>
</evidence>
<proteinExistence type="inferred from homology"/>
<feature type="binding site" evidence="11">
    <location>
        <begin position="109"/>
        <end position="114"/>
    </location>
    <ligand>
        <name>ATP</name>
        <dbReference type="ChEBI" id="CHEBI:30616"/>
    </ligand>
</feature>
<evidence type="ECO:0000256" key="9">
    <source>
        <dbReference type="PIRNR" id="PIRNR039133"/>
    </source>
</evidence>
<dbReference type="CDD" id="cd01489">
    <property type="entry name" value="Uba2_SUMO"/>
    <property type="match status" value="1"/>
</dbReference>
<dbReference type="GO" id="GO:0019948">
    <property type="term" value="F:SUMO activating enzyme activity"/>
    <property type="evidence" value="ECO:0007669"/>
    <property type="project" value="UniProtKB-UniRule"/>
</dbReference>
<dbReference type="Gene3D" id="3.10.290.20">
    <property type="entry name" value="Ubiquitin-like 2 activating enzyme e1b. Chain: B, domain 3"/>
    <property type="match status" value="1"/>
</dbReference>
<organism evidence="17 18">
    <name type="scientific">Canariomyces notabilis</name>
    <dbReference type="NCBI Taxonomy" id="2074819"/>
    <lineage>
        <taxon>Eukaryota</taxon>
        <taxon>Fungi</taxon>
        <taxon>Dikarya</taxon>
        <taxon>Ascomycota</taxon>
        <taxon>Pezizomycotina</taxon>
        <taxon>Sordariomycetes</taxon>
        <taxon>Sordariomycetidae</taxon>
        <taxon>Sordariales</taxon>
        <taxon>Chaetomiaceae</taxon>
        <taxon>Canariomyces</taxon>
    </lineage>
</organism>
<dbReference type="PIRSF" id="PIRSF039133">
    <property type="entry name" value="SUMO_E1B"/>
    <property type="match status" value="1"/>
</dbReference>
<feature type="binding site" evidence="12">
    <location>
        <position position="428"/>
    </location>
    <ligand>
        <name>Zn(2+)</name>
        <dbReference type="ChEBI" id="CHEBI:29105"/>
    </ligand>
</feature>
<dbReference type="GeneID" id="89935165"/>
<dbReference type="SUPFAM" id="SSF69572">
    <property type="entry name" value="Activating enzymes of the ubiquitin-like proteins"/>
    <property type="match status" value="1"/>
</dbReference>
<evidence type="ECO:0000256" key="8">
    <source>
        <dbReference type="ARBA" id="ARBA00073512"/>
    </source>
</evidence>
<dbReference type="FunFam" id="1.10.10.520:FF:000003">
    <property type="entry name" value="Ubiquitin-activating enzyme E1-like"/>
    <property type="match status" value="1"/>
</dbReference>
<dbReference type="InterPro" id="IPR028077">
    <property type="entry name" value="UAE_UbL_dom"/>
</dbReference>
<dbReference type="AlphaFoldDB" id="A0AAN6TJV3"/>
<dbReference type="RefSeq" id="XP_064673388.1">
    <property type="nucleotide sequence ID" value="XM_064811040.1"/>
</dbReference>
<evidence type="ECO:0000256" key="6">
    <source>
        <dbReference type="ARBA" id="ARBA00022833"/>
    </source>
</evidence>
<reference evidence="17" key="2">
    <citation type="submission" date="2023-05" db="EMBL/GenBank/DDBJ databases">
        <authorList>
            <consortium name="Lawrence Berkeley National Laboratory"/>
            <person name="Steindorff A."/>
            <person name="Hensen N."/>
            <person name="Bonometti L."/>
            <person name="Westerberg I."/>
            <person name="Brannstrom I.O."/>
            <person name="Guillou S."/>
            <person name="Cros-Aarteil S."/>
            <person name="Calhoun S."/>
            <person name="Haridas S."/>
            <person name="Kuo A."/>
            <person name="Mondo S."/>
            <person name="Pangilinan J."/>
            <person name="Riley R."/>
            <person name="Labutti K."/>
            <person name="Andreopoulos B."/>
            <person name="Lipzen A."/>
            <person name="Chen C."/>
            <person name="Yanf M."/>
            <person name="Daum C."/>
            <person name="Ng V."/>
            <person name="Clum A."/>
            <person name="Ohm R."/>
            <person name="Martin F."/>
            <person name="Silar P."/>
            <person name="Natvig D."/>
            <person name="Lalanne C."/>
            <person name="Gautier V."/>
            <person name="Ament-Velasquez S.L."/>
            <person name="Kruys A."/>
            <person name="Hutchinson M.I."/>
            <person name="Powell A.J."/>
            <person name="Barry K."/>
            <person name="Miller A.N."/>
            <person name="Grigoriev I.V."/>
            <person name="Debuchy R."/>
            <person name="Gladieux P."/>
            <person name="Thoren M.H."/>
            <person name="Johannesson H."/>
        </authorList>
    </citation>
    <scope>NUCLEOTIDE SEQUENCE</scope>
    <source>
        <strain evidence="17">CBS 508.74</strain>
    </source>
</reference>
<dbReference type="Pfam" id="PF14732">
    <property type="entry name" value="UAE_UbL"/>
    <property type="match status" value="1"/>
</dbReference>
<dbReference type="GO" id="GO:0005737">
    <property type="term" value="C:cytoplasm"/>
    <property type="evidence" value="ECO:0007669"/>
    <property type="project" value="TreeGrafter"/>
</dbReference>
<comment type="pathway">
    <text evidence="1 9">Protein modification; protein sumoylation.</text>
</comment>
<dbReference type="FunFam" id="3.40.50.720:FF:000618">
    <property type="entry name" value="SUMO-activating enzyme subunit 2"/>
    <property type="match status" value="1"/>
</dbReference>
<evidence type="ECO:0000256" key="4">
    <source>
        <dbReference type="ARBA" id="ARBA00022741"/>
    </source>
</evidence>
<dbReference type="Gene3D" id="3.50.50.80">
    <property type="entry name" value="Ubiquitin-activating enzyme E1, inactive adenylation domain, subdomain 1"/>
    <property type="match status" value="1"/>
</dbReference>
<dbReference type="InterPro" id="IPR033127">
    <property type="entry name" value="UBQ-activ_enz_E1_Cys_AS"/>
</dbReference>
<comment type="caution">
    <text evidence="17">The sequence shown here is derived from an EMBL/GenBank/DDBJ whole genome shotgun (WGS) entry which is preliminary data.</text>
</comment>
<dbReference type="GO" id="GO:0046872">
    <property type="term" value="F:metal ion binding"/>
    <property type="evidence" value="ECO:0007669"/>
    <property type="project" value="UniProtKB-KW"/>
</dbReference>
<feature type="domain" description="Ubiquitin/SUMO-activating enzyme ubiquitin-like" evidence="16">
    <location>
        <begin position="435"/>
        <end position="519"/>
    </location>
</feature>
<feature type="binding site" evidence="12">
    <location>
        <position position="153"/>
    </location>
    <ligand>
        <name>Zn(2+)</name>
        <dbReference type="ChEBI" id="CHEBI:29105"/>
    </ligand>
</feature>
<dbReference type="Proteomes" id="UP001302812">
    <property type="component" value="Unassembled WGS sequence"/>
</dbReference>
<dbReference type="GO" id="GO:0005524">
    <property type="term" value="F:ATP binding"/>
    <property type="evidence" value="ECO:0007669"/>
    <property type="project" value="UniProtKB-UniRule"/>
</dbReference>
<evidence type="ECO:0000313" key="17">
    <source>
        <dbReference type="EMBL" id="KAK4115818.1"/>
    </source>
</evidence>
<dbReference type="InterPro" id="IPR023318">
    <property type="entry name" value="Ub_act_enz_dom_a_sf"/>
</dbReference>
<dbReference type="FunFam" id="3.10.290.20:FF:000005">
    <property type="entry name" value="Ubiquitin-activating enzyme E1-like"/>
    <property type="match status" value="1"/>
</dbReference>
<dbReference type="PANTHER" id="PTHR10953">
    <property type="entry name" value="UBIQUITIN-ACTIVATING ENZYME E1"/>
    <property type="match status" value="1"/>
</dbReference>
<feature type="binding site" evidence="11">
    <location>
        <position position="40"/>
    </location>
    <ligand>
        <name>ATP</name>
        <dbReference type="ChEBI" id="CHEBI:30616"/>
    </ligand>
</feature>
<evidence type="ECO:0000256" key="14">
    <source>
        <dbReference type="SAM" id="MobiDB-lite"/>
    </source>
</evidence>
<feature type="binding site" evidence="12">
    <location>
        <position position="425"/>
    </location>
    <ligand>
        <name>Zn(2+)</name>
        <dbReference type="ChEBI" id="CHEBI:29105"/>
    </ligand>
</feature>
<comment type="similarity">
    <text evidence="2 9">Belongs to the ubiquitin-activating E1 family.</text>
</comment>